<dbReference type="SUPFAM" id="SSF52540">
    <property type="entry name" value="P-loop containing nucleoside triphosphate hydrolases"/>
    <property type="match status" value="1"/>
</dbReference>
<dbReference type="Pfam" id="PF10923">
    <property type="entry name" value="BrxC_BrxD"/>
    <property type="match status" value="1"/>
</dbReference>
<protein>
    <submittedName>
        <fullName evidence="1">Methyl-accepting chemotaxis protein</fullName>
    </submittedName>
</protein>
<organism evidence="1 2">
    <name type="scientific">Thermomonospora curvata (strain ATCC 19995 / DSM 43183 / JCM 3096 / KCTC 9072 / NBRC 15933 / NCIMB 10081 / Henssen B9)</name>
    <dbReference type="NCBI Taxonomy" id="471852"/>
    <lineage>
        <taxon>Bacteria</taxon>
        <taxon>Bacillati</taxon>
        <taxon>Actinomycetota</taxon>
        <taxon>Actinomycetes</taxon>
        <taxon>Streptosporangiales</taxon>
        <taxon>Thermomonosporaceae</taxon>
        <taxon>Thermomonospora</taxon>
    </lineage>
</organism>
<dbReference type="InterPro" id="IPR021228">
    <property type="entry name" value="BrxD"/>
</dbReference>
<sequence>MSRPKKISPARRRKVIDALGRGTVPERDLDLFAVGMERFARLDEELAAVTRGGWKFKAVQGEYGSGKTFFSRWLAQRARDKNMASSEVQISQDVPLHKLNVIYQRLIKNLTIAETSEGAFRALVEDWLLNLEDEVCAAEGLDPADRDRVEAAVNKRIDVRLKEVADSAPSLATALRAYRKARMAGDSGTAMQLLSWVSGDEHVAASVKRQAGLKGEVNADTAFGFLRGLLIILRDCGHTGLLLVLDELETIQRLRADVRDKSLGALRHLIDEIDRGSFPGLFLLITGTPAFFTGPTGVPQLPPLAQRLDVDFDTDPRFDSMQSHRLRLTGFDLDKLVELGRRVRDLYAEGEPQARERINQLVDDAYIKDLATSVAGKLSVGTSPRVFLRSLVSDVLFKVAEHPDFNPRVHYARHRLDNLTIEEQNALQGTASSAGDIDIDL</sequence>
<dbReference type="HOGENOM" id="CLU_050343_0_0_11"/>
<dbReference type="STRING" id="471852.Tcur_1495"/>
<dbReference type="AlphaFoldDB" id="D1AAR4"/>
<dbReference type="eggNOG" id="COG1474">
    <property type="taxonomic scope" value="Bacteria"/>
</dbReference>
<dbReference type="Proteomes" id="UP000001918">
    <property type="component" value="Chromosome"/>
</dbReference>
<evidence type="ECO:0000313" key="2">
    <source>
        <dbReference type="Proteomes" id="UP000001918"/>
    </source>
</evidence>
<reference evidence="1 2" key="1">
    <citation type="journal article" date="2011" name="Stand. Genomic Sci.">
        <title>Complete genome sequence of Thermomonospora curvata type strain (B9).</title>
        <authorList>
            <person name="Chertkov O."/>
            <person name="Sikorski J."/>
            <person name="Nolan M."/>
            <person name="Lapidus A."/>
            <person name="Lucas S."/>
            <person name="Del Rio T.G."/>
            <person name="Tice H."/>
            <person name="Cheng J.F."/>
            <person name="Goodwin L."/>
            <person name="Pitluck S."/>
            <person name="Liolios K."/>
            <person name="Ivanova N."/>
            <person name="Mavromatis K."/>
            <person name="Mikhailova N."/>
            <person name="Ovchinnikova G."/>
            <person name="Pati A."/>
            <person name="Chen A."/>
            <person name="Palaniappan K."/>
            <person name="Djao O.D."/>
            <person name="Land M."/>
            <person name="Hauser L."/>
            <person name="Chang Y.J."/>
            <person name="Jeffries C.D."/>
            <person name="Brettin T."/>
            <person name="Han C."/>
            <person name="Detter J.C."/>
            <person name="Rohde M."/>
            <person name="Goker M."/>
            <person name="Woyke T."/>
            <person name="Bristow J."/>
            <person name="Eisen J.A."/>
            <person name="Markowitz V."/>
            <person name="Hugenholtz P."/>
            <person name="Klenk H.P."/>
            <person name="Kyrpides N.C."/>
        </authorList>
    </citation>
    <scope>NUCLEOTIDE SEQUENCE [LARGE SCALE GENOMIC DNA]</scope>
    <source>
        <strain evidence="2">ATCC 19995 / DSM 43183 / JCM 3096 / KCTC 9072 / NBRC 15933 / NCIMB 10081 / Henssen B9</strain>
    </source>
</reference>
<proteinExistence type="predicted"/>
<dbReference type="NCBIfam" id="NF033438">
    <property type="entry name" value="BREX_BrxD"/>
    <property type="match status" value="1"/>
</dbReference>
<evidence type="ECO:0000313" key="1">
    <source>
        <dbReference type="EMBL" id="ACY97074.1"/>
    </source>
</evidence>
<dbReference type="EMBL" id="CP001738">
    <property type="protein sequence ID" value="ACY97074.1"/>
    <property type="molecule type" value="Genomic_DNA"/>
</dbReference>
<accession>D1AAR4</accession>
<dbReference type="InterPro" id="IPR027417">
    <property type="entry name" value="P-loop_NTPase"/>
</dbReference>
<dbReference type="RefSeq" id="WP_012851858.1">
    <property type="nucleotide sequence ID" value="NC_013510.1"/>
</dbReference>
<name>D1AAR4_THECD</name>
<gene>
    <name evidence="1" type="ordered locus">Tcur_1495</name>
</gene>
<keyword evidence="2" id="KW-1185">Reference proteome</keyword>
<dbReference type="KEGG" id="tcu:Tcur_1495"/>
<dbReference type="OrthoDB" id="9772976at2"/>